<evidence type="ECO:0000313" key="4">
    <source>
        <dbReference type="Ensembl" id="ENSPKIP00000012444.1"/>
    </source>
</evidence>
<name>A0A3B3R2M6_9TELE</name>
<evidence type="ECO:0000256" key="1">
    <source>
        <dbReference type="SAM" id="MobiDB-lite"/>
    </source>
</evidence>
<evidence type="ECO:0000313" key="5">
    <source>
        <dbReference type="Proteomes" id="UP000261540"/>
    </source>
</evidence>
<feature type="transmembrane region" description="Helical" evidence="2">
    <location>
        <begin position="602"/>
        <end position="627"/>
    </location>
</feature>
<evidence type="ECO:0000259" key="3">
    <source>
        <dbReference type="SMART" id="SM00597"/>
    </source>
</evidence>
<dbReference type="SUPFAM" id="SSF53098">
    <property type="entry name" value="Ribonuclease H-like"/>
    <property type="match status" value="1"/>
</dbReference>
<reference evidence="4" key="1">
    <citation type="submission" date="2025-08" db="UniProtKB">
        <authorList>
            <consortium name="Ensembl"/>
        </authorList>
    </citation>
    <scope>IDENTIFICATION</scope>
</reference>
<keyword evidence="2" id="KW-1133">Transmembrane helix</keyword>
<dbReference type="Pfam" id="PF14291">
    <property type="entry name" value="DUF4371"/>
    <property type="match status" value="1"/>
</dbReference>
<accession>A0A3B3R2M6</accession>
<dbReference type="InterPro" id="IPR025398">
    <property type="entry name" value="DUF4371"/>
</dbReference>
<dbReference type="Proteomes" id="UP000261540">
    <property type="component" value="Unplaced"/>
</dbReference>
<feature type="domain" description="TTF-type" evidence="3">
    <location>
        <begin position="50"/>
        <end position="139"/>
    </location>
</feature>
<feature type="region of interest" description="Disordered" evidence="1">
    <location>
        <begin position="475"/>
        <end position="494"/>
    </location>
</feature>
<dbReference type="Ensembl" id="ENSPKIT00000036839.1">
    <property type="protein sequence ID" value="ENSPKIP00000012444.1"/>
    <property type="gene ID" value="ENSPKIG00000000239.1"/>
</dbReference>
<dbReference type="PANTHER" id="PTHR45749:SF21">
    <property type="entry name" value="DUF4371 DOMAIN-CONTAINING PROTEIN"/>
    <property type="match status" value="1"/>
</dbReference>
<dbReference type="PANTHER" id="PTHR45749">
    <property type="match status" value="1"/>
</dbReference>
<dbReference type="GeneTree" id="ENSGT00940000162068"/>
<evidence type="ECO:0000256" key="2">
    <source>
        <dbReference type="SAM" id="Phobius"/>
    </source>
</evidence>
<keyword evidence="2" id="KW-0812">Transmembrane</keyword>
<organism evidence="4 5">
    <name type="scientific">Paramormyrops kingsleyae</name>
    <dbReference type="NCBI Taxonomy" id="1676925"/>
    <lineage>
        <taxon>Eukaryota</taxon>
        <taxon>Metazoa</taxon>
        <taxon>Chordata</taxon>
        <taxon>Craniata</taxon>
        <taxon>Vertebrata</taxon>
        <taxon>Euteleostomi</taxon>
        <taxon>Actinopterygii</taxon>
        <taxon>Neopterygii</taxon>
        <taxon>Teleostei</taxon>
        <taxon>Osteoglossocephala</taxon>
        <taxon>Osteoglossomorpha</taxon>
        <taxon>Osteoglossiformes</taxon>
        <taxon>Mormyridae</taxon>
        <taxon>Paramormyrops</taxon>
    </lineage>
</organism>
<proteinExistence type="predicted"/>
<keyword evidence="5" id="KW-1185">Reference proteome</keyword>
<protein>
    <recommendedName>
        <fullName evidence="3">TTF-type domain-containing protein</fullName>
    </recommendedName>
</protein>
<dbReference type="InterPro" id="IPR006580">
    <property type="entry name" value="Znf_TTF"/>
</dbReference>
<keyword evidence="2" id="KW-0472">Membrane</keyword>
<sequence>MSDPLKFGAVSQASTDSTHPERDPVHGPKMSANFIEVGPFQPIISFPSSDGRKFRKEWYAIYEWLKYSPALDRAFCFTCRAFGELKTDTFQVTGFGNWRKATEKFNEHQKSSVHISAGLKMKGYQQTRKTGSVATQISSEHAKRVDENREYLKKICETLLFCCRSCIALRGHDETEESQNRGNFLELMDLRANDSQLINRLFKKRERSFNYVHSMHQNELINIMAGQVKSDIIQKVLEAGIFALIADEAQDISRHEQVAVVLRYVDGDLAMVNLAILLKNVLTSFNLERNLRAQCYDGAASMRGTYRGVAARILHKNPLAIHVLCHSHILNLCIVDVCQRNSDFSGKSTTLKHLSDTRWSCRAEALKAILDNFETIVDTLSEISEKDVQIGGQANSLLTSVTDFHFLFPCILMRRVLMQCNVLSKALQSSTLHYASVKNLVSATISALLAMRTDHHFQQPWEFTVQLCDKNNYRGPQRPWRRTNKTTMPGPNADSAQDHYKDLHFSVLDNTGSATENLYMRNLTQIYKAIFKREKEKTQMIRNDTHQEEPVISPGDRVHVQVNSNRRGFRIRWQEMQVNTQECFDWGYNMWRSWQQVVMKRLFLGAVIIPALVLILCCVAPLMCTLVSRALS</sequence>
<reference evidence="4" key="2">
    <citation type="submission" date="2025-09" db="UniProtKB">
        <authorList>
            <consortium name="Ensembl"/>
        </authorList>
    </citation>
    <scope>IDENTIFICATION</scope>
</reference>
<dbReference type="SMART" id="SM00597">
    <property type="entry name" value="ZnF_TTF"/>
    <property type="match status" value="1"/>
</dbReference>
<dbReference type="AlphaFoldDB" id="A0A3B3R2M6"/>
<dbReference type="InterPro" id="IPR012337">
    <property type="entry name" value="RNaseH-like_sf"/>
</dbReference>